<keyword evidence="2" id="KW-1185">Reference proteome</keyword>
<reference evidence="1 2" key="1">
    <citation type="submission" date="2016-03" db="EMBL/GenBank/DDBJ databases">
        <title>The draft genome sequence of Fonsecaea nubica causative agent of cutaneous subcutaneous infection in human host.</title>
        <authorList>
            <person name="Costa F."/>
            <person name="Sybren D.H."/>
            <person name="Raittz R.T."/>
            <person name="Weiss V.A."/>
            <person name="Leao A.C."/>
            <person name="Gomes R."/>
            <person name="De Souza E.M."/>
            <person name="Pedrosa F.O."/>
            <person name="Steffens M.B."/>
            <person name="Bombassaro A."/>
            <person name="Tadra-Sfeir M.Z."/>
            <person name="Moreno L.F."/>
            <person name="Najafzadeh M.J."/>
            <person name="Felipe M.S."/>
            <person name="Teixeira M."/>
            <person name="Sun J."/>
            <person name="Xi L."/>
            <person name="Castro M.A."/>
            <person name="Vicente V.A."/>
        </authorList>
    </citation>
    <scope>NUCLEOTIDE SEQUENCE [LARGE SCALE GENOMIC DNA]</scope>
    <source>
        <strain evidence="1 2">CBS 269.64</strain>
    </source>
</reference>
<organism evidence="1 2">
    <name type="scientific">Fonsecaea nubica</name>
    <dbReference type="NCBI Taxonomy" id="856822"/>
    <lineage>
        <taxon>Eukaryota</taxon>
        <taxon>Fungi</taxon>
        <taxon>Dikarya</taxon>
        <taxon>Ascomycota</taxon>
        <taxon>Pezizomycotina</taxon>
        <taxon>Eurotiomycetes</taxon>
        <taxon>Chaetothyriomycetidae</taxon>
        <taxon>Chaetothyriales</taxon>
        <taxon>Herpotrichiellaceae</taxon>
        <taxon>Fonsecaea</taxon>
    </lineage>
</organism>
<comment type="caution">
    <text evidence="1">The sequence shown here is derived from an EMBL/GenBank/DDBJ whole genome shotgun (WGS) entry which is preliminary data.</text>
</comment>
<dbReference type="GeneID" id="34590356"/>
<sequence length="508" mass="57941">MELLMEASSSPITDLSPSNVSKRMLAASHKPQGVTDARIFQASEDSIYYFYEATLLLRMLGSTSKAPHHNANHTAGKRSSSTWHKFLDQLSWLGDSELGGNSVISIAVEEKVTGLHFWVASNGDVKTKTFNHLTWLLEQLQKVEQTPQWNQQHLVQQIFACSIDQSRKKVCNYARRLLKFVTRVQAAGTDDLSNSDRELFSTLKQLVAVHADPLCLCANAYQLRRSQSMVQLSDKRLRDEDFSDWSLIRHYVGRLGSWMKAARTVVSFARQAPALFRELQIEAVPNPRPSVIRWTRQLSTVEGVLQYLFPAFKSSPPGQGFKPLAESYQEFVTRTLRYKGDQVEFRPKDGDIRRFRNVTSKHHSYSRPEDFFKILESTTNLNHMFDSVTNLGQRAVADDLCERSYHIRVVERKMAVSSLKFTQQDTGAPPDHGRLSIVRLCLKVAANNLGLRCKTMILLEKGKRHVVRTLIVQQLIITTLFILTRFFDLKPDSMRQLGVLTQDVLNRT</sequence>
<proteinExistence type="predicted"/>
<dbReference type="EMBL" id="LVCJ01000046">
    <property type="protein sequence ID" value="OAL33767.1"/>
    <property type="molecule type" value="Genomic_DNA"/>
</dbReference>
<dbReference type="RefSeq" id="XP_022498779.1">
    <property type="nucleotide sequence ID" value="XM_022645231.1"/>
</dbReference>
<dbReference type="PANTHER" id="PTHR42037:SF1">
    <property type="match status" value="1"/>
</dbReference>
<dbReference type="Proteomes" id="UP000185904">
    <property type="component" value="Unassembled WGS sequence"/>
</dbReference>
<evidence type="ECO:0000313" key="2">
    <source>
        <dbReference type="Proteomes" id="UP000185904"/>
    </source>
</evidence>
<name>A0A178CWD5_9EURO</name>
<protein>
    <submittedName>
        <fullName evidence="1">Uncharacterized protein</fullName>
    </submittedName>
</protein>
<dbReference type="PANTHER" id="PTHR42037">
    <property type="match status" value="1"/>
</dbReference>
<gene>
    <name evidence="1" type="ORF">AYO20_06943</name>
</gene>
<evidence type="ECO:0000313" key="1">
    <source>
        <dbReference type="EMBL" id="OAL33767.1"/>
    </source>
</evidence>
<accession>A0A178CWD5</accession>
<dbReference type="OrthoDB" id="4153420at2759"/>
<dbReference type="AlphaFoldDB" id="A0A178CWD5"/>